<name>A0ABR6VTX5_9BACT</name>
<protein>
    <recommendedName>
        <fullName evidence="1">Cyanophage baseplate Pam3 plug gp18 domain-containing protein</fullName>
    </recommendedName>
</protein>
<dbReference type="Proteomes" id="UP000659698">
    <property type="component" value="Unassembled WGS sequence"/>
</dbReference>
<comment type="caution">
    <text evidence="2">The sequence shown here is derived from an EMBL/GenBank/DDBJ whole genome shotgun (WGS) entry which is preliminary data.</text>
</comment>
<organism evidence="2 3">
    <name type="scientific">Rufibacter sediminis</name>
    <dbReference type="NCBI Taxonomy" id="2762756"/>
    <lineage>
        <taxon>Bacteria</taxon>
        <taxon>Pseudomonadati</taxon>
        <taxon>Bacteroidota</taxon>
        <taxon>Cytophagia</taxon>
        <taxon>Cytophagales</taxon>
        <taxon>Hymenobacteraceae</taxon>
        <taxon>Rufibacter</taxon>
    </lineage>
</organism>
<proteinExistence type="predicted"/>
<gene>
    <name evidence="2" type="ORF">H7U12_13295</name>
</gene>
<sequence length="102" mass="11660">MTQIIPWRDLADFTQDIRLSGEIFSIRGRWNSERGFWTMDIHDKNDAPLLIGQKIVLNTDILMRYRDPRLPPGSIFAVEAAPGITKIGRNDIGTNVFLVYEA</sequence>
<reference evidence="2 3" key="1">
    <citation type="journal article" date="2019" name="Int. J. Syst. Evol. Microbiol.">
        <title>Rufibacter sediminis sp. nov., isolated from freshwater lake sediment.</title>
        <authorList>
            <person name="Qu J.H."/>
            <person name="Zhang L.J."/>
            <person name="Fu Y.H."/>
            <person name="Li H.F."/>
        </authorList>
    </citation>
    <scope>NUCLEOTIDE SEQUENCE [LARGE SCALE GENOMIC DNA]</scope>
    <source>
        <strain evidence="2 3">H-1</strain>
    </source>
</reference>
<dbReference type="Pfam" id="PF22479">
    <property type="entry name" value="Pam3_gp18"/>
    <property type="match status" value="1"/>
</dbReference>
<dbReference type="InterPro" id="IPR054252">
    <property type="entry name" value="Pam3_gp18"/>
</dbReference>
<evidence type="ECO:0000313" key="2">
    <source>
        <dbReference type="EMBL" id="MBC3540663.1"/>
    </source>
</evidence>
<evidence type="ECO:0000259" key="1">
    <source>
        <dbReference type="Pfam" id="PF22479"/>
    </source>
</evidence>
<feature type="domain" description="Cyanophage baseplate Pam3 plug gp18" evidence="1">
    <location>
        <begin position="3"/>
        <end position="101"/>
    </location>
</feature>
<accession>A0ABR6VTX5</accession>
<evidence type="ECO:0000313" key="3">
    <source>
        <dbReference type="Proteomes" id="UP000659698"/>
    </source>
</evidence>
<dbReference type="RefSeq" id="WP_186638701.1">
    <property type="nucleotide sequence ID" value="NZ_JACOAF010000030.1"/>
</dbReference>
<dbReference type="EMBL" id="JACOAF010000030">
    <property type="protein sequence ID" value="MBC3540663.1"/>
    <property type="molecule type" value="Genomic_DNA"/>
</dbReference>
<keyword evidence="3" id="KW-1185">Reference proteome</keyword>